<comment type="caution">
    <text evidence="1">The sequence shown here is derived from an EMBL/GenBank/DDBJ whole genome shotgun (WGS) entry which is preliminary data.</text>
</comment>
<reference evidence="2" key="1">
    <citation type="journal article" date="2019" name="Int. J. Syst. Evol. Microbiol.">
        <title>The Global Catalogue of Microorganisms (GCM) 10K type strain sequencing project: providing services to taxonomists for standard genome sequencing and annotation.</title>
        <authorList>
            <consortium name="The Broad Institute Genomics Platform"/>
            <consortium name="The Broad Institute Genome Sequencing Center for Infectious Disease"/>
            <person name="Wu L."/>
            <person name="Ma J."/>
        </authorList>
    </citation>
    <scope>NUCLEOTIDE SEQUENCE [LARGE SCALE GENOMIC DNA]</scope>
    <source>
        <strain evidence="2">XZYJ18</strain>
    </source>
</reference>
<keyword evidence="2" id="KW-1185">Reference proteome</keyword>
<proteinExistence type="predicted"/>
<feature type="non-terminal residue" evidence="1">
    <location>
        <position position="1"/>
    </location>
</feature>
<evidence type="ECO:0000313" key="1">
    <source>
        <dbReference type="EMBL" id="MFC5142900.1"/>
    </source>
</evidence>
<organism evidence="1 2">
    <name type="scientific">Actinomycetospora rhizophila</name>
    <dbReference type="NCBI Taxonomy" id="1416876"/>
    <lineage>
        <taxon>Bacteria</taxon>
        <taxon>Bacillati</taxon>
        <taxon>Actinomycetota</taxon>
        <taxon>Actinomycetes</taxon>
        <taxon>Pseudonocardiales</taxon>
        <taxon>Pseudonocardiaceae</taxon>
        <taxon>Actinomycetospora</taxon>
    </lineage>
</organism>
<sequence>RAWIKAWNDDPKPYVWTKTADDILDSIANYCNRWRTYDSGH</sequence>
<accession>A0ABV9ZNQ6</accession>
<gene>
    <name evidence="1" type="ORF">ACFPK1_32070</name>
</gene>
<protein>
    <submittedName>
        <fullName evidence="1">IS630 family transposase</fullName>
    </submittedName>
</protein>
<dbReference type="EMBL" id="JBHSKG010000030">
    <property type="protein sequence ID" value="MFC5142900.1"/>
    <property type="molecule type" value="Genomic_DNA"/>
</dbReference>
<name>A0ABV9ZNQ6_9PSEU</name>
<dbReference type="Proteomes" id="UP001596175">
    <property type="component" value="Unassembled WGS sequence"/>
</dbReference>
<evidence type="ECO:0000313" key="2">
    <source>
        <dbReference type="Proteomes" id="UP001596175"/>
    </source>
</evidence>